<dbReference type="SUPFAM" id="SSF88659">
    <property type="entry name" value="Sigma3 and sigma4 domains of RNA polymerase sigma factors"/>
    <property type="match status" value="1"/>
</dbReference>
<comment type="similarity">
    <text evidence="1">Belongs to the sigma-70 factor family. ECF subfamily.</text>
</comment>
<dbReference type="CDD" id="cd06171">
    <property type="entry name" value="Sigma70_r4"/>
    <property type="match status" value="1"/>
</dbReference>
<dbReference type="InterPro" id="IPR013249">
    <property type="entry name" value="RNA_pol_sigma70_r4_t2"/>
</dbReference>
<evidence type="ECO:0000313" key="7">
    <source>
        <dbReference type="EMBL" id="MBC5733406.1"/>
    </source>
</evidence>
<dbReference type="Pfam" id="PF08281">
    <property type="entry name" value="Sigma70_r4_2"/>
    <property type="match status" value="1"/>
</dbReference>
<dbReference type="Pfam" id="PF04542">
    <property type="entry name" value="Sigma70_r2"/>
    <property type="match status" value="1"/>
</dbReference>
<evidence type="ECO:0000259" key="5">
    <source>
        <dbReference type="Pfam" id="PF04542"/>
    </source>
</evidence>
<evidence type="ECO:0000259" key="6">
    <source>
        <dbReference type="Pfam" id="PF08281"/>
    </source>
</evidence>
<gene>
    <name evidence="7" type="ORF">H8S57_06660</name>
</gene>
<dbReference type="EMBL" id="JACOPP010000006">
    <property type="protein sequence ID" value="MBC5733406.1"/>
    <property type="molecule type" value="Genomic_DNA"/>
</dbReference>
<dbReference type="GO" id="GO:0016987">
    <property type="term" value="F:sigma factor activity"/>
    <property type="evidence" value="ECO:0007669"/>
    <property type="project" value="UniProtKB-KW"/>
</dbReference>
<protein>
    <submittedName>
        <fullName evidence="7">Sigma-70 family RNA polymerase sigma factor</fullName>
    </submittedName>
</protein>
<feature type="domain" description="RNA polymerase sigma-70 region 2" evidence="5">
    <location>
        <begin position="11"/>
        <end position="78"/>
    </location>
</feature>
<keyword evidence="3" id="KW-0731">Sigma factor</keyword>
<dbReference type="InterPro" id="IPR036388">
    <property type="entry name" value="WH-like_DNA-bd_sf"/>
</dbReference>
<name>A0A8J6J618_9FIRM</name>
<proteinExistence type="inferred from homology"/>
<keyword evidence="2" id="KW-0805">Transcription regulation</keyword>
<dbReference type="NCBIfam" id="TIGR02937">
    <property type="entry name" value="sigma70-ECF"/>
    <property type="match status" value="1"/>
</dbReference>
<keyword evidence="8" id="KW-1185">Reference proteome</keyword>
<dbReference type="AlphaFoldDB" id="A0A8J6J618"/>
<accession>A0A8J6J618</accession>
<dbReference type="Gene3D" id="1.10.1740.10">
    <property type="match status" value="1"/>
</dbReference>
<dbReference type="SUPFAM" id="SSF88946">
    <property type="entry name" value="Sigma2 domain of RNA polymerase sigma factors"/>
    <property type="match status" value="1"/>
</dbReference>
<keyword evidence="4" id="KW-0804">Transcription</keyword>
<dbReference type="InterPro" id="IPR014284">
    <property type="entry name" value="RNA_pol_sigma-70_dom"/>
</dbReference>
<dbReference type="Gene3D" id="1.10.10.10">
    <property type="entry name" value="Winged helix-like DNA-binding domain superfamily/Winged helix DNA-binding domain"/>
    <property type="match status" value="1"/>
</dbReference>
<dbReference type="InterPro" id="IPR013325">
    <property type="entry name" value="RNA_pol_sigma_r2"/>
</dbReference>
<evidence type="ECO:0000313" key="8">
    <source>
        <dbReference type="Proteomes" id="UP000661435"/>
    </source>
</evidence>
<dbReference type="PANTHER" id="PTHR43133:SF51">
    <property type="entry name" value="RNA POLYMERASE SIGMA FACTOR"/>
    <property type="match status" value="1"/>
</dbReference>
<reference evidence="7" key="1">
    <citation type="submission" date="2020-08" db="EMBL/GenBank/DDBJ databases">
        <title>Genome public.</title>
        <authorList>
            <person name="Liu C."/>
            <person name="Sun Q."/>
        </authorList>
    </citation>
    <scope>NUCLEOTIDE SEQUENCE</scope>
    <source>
        <strain evidence="7">NSJ-51</strain>
    </source>
</reference>
<dbReference type="InterPro" id="IPR013324">
    <property type="entry name" value="RNA_pol_sigma_r3/r4-like"/>
</dbReference>
<organism evidence="7 8">
    <name type="scientific">Lawsonibacter hominis</name>
    <dbReference type="NCBI Taxonomy" id="2763053"/>
    <lineage>
        <taxon>Bacteria</taxon>
        <taxon>Bacillati</taxon>
        <taxon>Bacillota</taxon>
        <taxon>Clostridia</taxon>
        <taxon>Eubacteriales</taxon>
        <taxon>Oscillospiraceae</taxon>
        <taxon>Lawsonibacter</taxon>
    </lineage>
</organism>
<sequence length="169" mass="19132">MQDGELDLERMVEHCGDRLLRTCALYLGDVHSAEDAVQDTFLRALQAKERFRGDCLPETWLTRIAVNVCKDYLRSPWRRRRAPVEALEDCAVPGPEPEDDTLARAVMSLPVKYRGVVTLYYYQEWSVKEIAGALGCSEYAVRMRMSRARGMLRVKLEGGDGHNEAHASG</sequence>
<dbReference type="InterPro" id="IPR007627">
    <property type="entry name" value="RNA_pol_sigma70_r2"/>
</dbReference>
<dbReference type="Proteomes" id="UP000661435">
    <property type="component" value="Unassembled WGS sequence"/>
</dbReference>
<evidence type="ECO:0000256" key="2">
    <source>
        <dbReference type="ARBA" id="ARBA00023015"/>
    </source>
</evidence>
<dbReference type="InterPro" id="IPR039425">
    <property type="entry name" value="RNA_pol_sigma-70-like"/>
</dbReference>
<dbReference type="RefSeq" id="WP_186907301.1">
    <property type="nucleotide sequence ID" value="NZ_JACOPP010000006.1"/>
</dbReference>
<evidence type="ECO:0000256" key="4">
    <source>
        <dbReference type="ARBA" id="ARBA00023163"/>
    </source>
</evidence>
<dbReference type="GO" id="GO:0003677">
    <property type="term" value="F:DNA binding"/>
    <property type="evidence" value="ECO:0007669"/>
    <property type="project" value="InterPro"/>
</dbReference>
<feature type="domain" description="RNA polymerase sigma factor 70 region 4 type 2" evidence="6">
    <location>
        <begin position="102"/>
        <end position="150"/>
    </location>
</feature>
<evidence type="ECO:0000256" key="3">
    <source>
        <dbReference type="ARBA" id="ARBA00023082"/>
    </source>
</evidence>
<dbReference type="GO" id="GO:0006352">
    <property type="term" value="P:DNA-templated transcription initiation"/>
    <property type="evidence" value="ECO:0007669"/>
    <property type="project" value="InterPro"/>
</dbReference>
<comment type="caution">
    <text evidence="7">The sequence shown here is derived from an EMBL/GenBank/DDBJ whole genome shotgun (WGS) entry which is preliminary data.</text>
</comment>
<dbReference type="PANTHER" id="PTHR43133">
    <property type="entry name" value="RNA POLYMERASE ECF-TYPE SIGMA FACTO"/>
    <property type="match status" value="1"/>
</dbReference>
<evidence type="ECO:0000256" key="1">
    <source>
        <dbReference type="ARBA" id="ARBA00010641"/>
    </source>
</evidence>